<keyword evidence="1" id="KW-1133">Transmembrane helix</keyword>
<protein>
    <recommendedName>
        <fullName evidence="4">Tyr recombinase domain-containing protein</fullName>
    </recommendedName>
</protein>
<dbReference type="EMBL" id="JAANQT010000116">
    <property type="protein sequence ID" value="KAG1314371.1"/>
    <property type="molecule type" value="Genomic_DNA"/>
</dbReference>
<keyword evidence="1" id="KW-0472">Membrane</keyword>
<keyword evidence="3" id="KW-1185">Reference proteome</keyword>
<keyword evidence="1" id="KW-0812">Transmembrane</keyword>
<evidence type="ECO:0000313" key="2">
    <source>
        <dbReference type="EMBL" id="KAG1314371.1"/>
    </source>
</evidence>
<comment type="caution">
    <text evidence="2">The sequence shown here is derived from an EMBL/GenBank/DDBJ whole genome shotgun (WGS) entry which is preliminary data.</text>
</comment>
<evidence type="ECO:0000256" key="1">
    <source>
        <dbReference type="SAM" id="Phobius"/>
    </source>
</evidence>
<dbReference type="AlphaFoldDB" id="A0A9P7BWR4"/>
<evidence type="ECO:0008006" key="4">
    <source>
        <dbReference type="Google" id="ProtNLM"/>
    </source>
</evidence>
<reference evidence="2" key="1">
    <citation type="journal article" date="2020" name="Microb. Genom.">
        <title>Genetic diversity of clinical and environmental Mucorales isolates obtained from an investigation of mucormycosis cases among solid organ transplant recipients.</title>
        <authorList>
            <person name="Nguyen M.H."/>
            <person name="Kaul D."/>
            <person name="Muto C."/>
            <person name="Cheng S.J."/>
            <person name="Richter R.A."/>
            <person name="Bruno V.M."/>
            <person name="Liu G."/>
            <person name="Beyhan S."/>
            <person name="Sundermann A.J."/>
            <person name="Mounaud S."/>
            <person name="Pasculle A.W."/>
            <person name="Nierman W.C."/>
            <person name="Driscoll E."/>
            <person name="Cumbie R."/>
            <person name="Clancy C.J."/>
            <person name="Dupont C.L."/>
        </authorList>
    </citation>
    <scope>NUCLEOTIDE SEQUENCE</scope>
    <source>
        <strain evidence="2">GL11</strain>
    </source>
</reference>
<organism evidence="2 3">
    <name type="scientific">Rhizopus oryzae</name>
    <name type="common">Mucormycosis agent</name>
    <name type="synonym">Rhizopus arrhizus var. delemar</name>
    <dbReference type="NCBI Taxonomy" id="64495"/>
    <lineage>
        <taxon>Eukaryota</taxon>
        <taxon>Fungi</taxon>
        <taxon>Fungi incertae sedis</taxon>
        <taxon>Mucoromycota</taxon>
        <taxon>Mucoromycotina</taxon>
        <taxon>Mucoromycetes</taxon>
        <taxon>Mucorales</taxon>
        <taxon>Mucorineae</taxon>
        <taxon>Rhizopodaceae</taxon>
        <taxon>Rhizopus</taxon>
    </lineage>
</organism>
<accession>A0A9P7BWR4</accession>
<proteinExistence type="predicted"/>
<name>A0A9P7BWR4_RHIOR</name>
<gene>
    <name evidence="2" type="ORF">G6F64_001506</name>
</gene>
<dbReference type="Proteomes" id="UP000716291">
    <property type="component" value="Unassembled WGS sequence"/>
</dbReference>
<evidence type="ECO:0000313" key="3">
    <source>
        <dbReference type="Proteomes" id="UP000716291"/>
    </source>
</evidence>
<dbReference type="OrthoDB" id="2285862at2759"/>
<sequence length="128" mass="14338">MAQAGIDTTKHQPHSIRSAASTKTIQLGFKVEEVKKHANWSLNSNTFEKYYYKPNNTDRISTTIGNSMINSLSENITMSEVRTEAARIRVGTSRNSRYKVLPIVFVVAINGFANIALEKEFSTLLART</sequence>
<feature type="transmembrane region" description="Helical" evidence="1">
    <location>
        <begin position="98"/>
        <end position="117"/>
    </location>
</feature>